<accession>A0A8C9Z872</accession>
<dbReference type="Ensembl" id="ENSSLUT00000037316.1">
    <property type="protein sequence ID" value="ENSSLUP00000036199.1"/>
    <property type="gene ID" value="ENSSLUG00000016165.1"/>
</dbReference>
<organism evidence="1 2">
    <name type="scientific">Sander lucioperca</name>
    <name type="common">Pike-perch</name>
    <name type="synonym">Perca lucioperca</name>
    <dbReference type="NCBI Taxonomy" id="283035"/>
    <lineage>
        <taxon>Eukaryota</taxon>
        <taxon>Metazoa</taxon>
        <taxon>Chordata</taxon>
        <taxon>Craniata</taxon>
        <taxon>Vertebrata</taxon>
        <taxon>Euteleostomi</taxon>
        <taxon>Actinopterygii</taxon>
        <taxon>Neopterygii</taxon>
        <taxon>Teleostei</taxon>
        <taxon>Neoteleostei</taxon>
        <taxon>Acanthomorphata</taxon>
        <taxon>Eupercaria</taxon>
        <taxon>Perciformes</taxon>
        <taxon>Percoidei</taxon>
        <taxon>Percidae</taxon>
        <taxon>Luciopercinae</taxon>
        <taxon>Sander</taxon>
    </lineage>
</organism>
<dbReference type="Proteomes" id="UP000694568">
    <property type="component" value="Unplaced"/>
</dbReference>
<dbReference type="AlphaFoldDB" id="A0A8C9Z872"/>
<dbReference type="GeneTree" id="ENSGT00970000197498"/>
<name>A0A8C9Z872_SANLU</name>
<keyword evidence="2" id="KW-1185">Reference proteome</keyword>
<evidence type="ECO:0000313" key="2">
    <source>
        <dbReference type="Proteomes" id="UP000694568"/>
    </source>
</evidence>
<protein>
    <submittedName>
        <fullName evidence="1">Uncharacterized protein</fullName>
    </submittedName>
</protein>
<sequence length="95" mass="11199">MNKQPSKESLKGKVEEIFGLGHPQPPSKQTIITSLFYFLFNQLCVKKNKTSHQNTHIYKWHLIYMVHYVVLHCPLVTKDETNTMYSQTVFIIIFK</sequence>
<proteinExistence type="predicted"/>
<reference evidence="1" key="1">
    <citation type="submission" date="2025-08" db="UniProtKB">
        <authorList>
            <consortium name="Ensembl"/>
        </authorList>
    </citation>
    <scope>IDENTIFICATION</scope>
</reference>
<evidence type="ECO:0000313" key="1">
    <source>
        <dbReference type="Ensembl" id="ENSSLUP00000036199.1"/>
    </source>
</evidence>
<reference evidence="1" key="2">
    <citation type="submission" date="2025-09" db="UniProtKB">
        <authorList>
            <consortium name="Ensembl"/>
        </authorList>
    </citation>
    <scope>IDENTIFICATION</scope>
</reference>